<dbReference type="InterPro" id="IPR029063">
    <property type="entry name" value="SAM-dependent_MTases_sf"/>
</dbReference>
<sequence>MRTQHERELAINEALRILKPNGVLAVAYISRFFVAGLFAQQFPELVTPEVLIELNKHGTVSNSKADSFFNVGYFATPTEV</sequence>
<dbReference type="Proteomes" id="UP000008367">
    <property type="component" value="Unassembled WGS sequence"/>
</dbReference>
<comment type="caution">
    <text evidence="1">The sequence shown here is derived from an EMBL/GenBank/DDBJ whole genome shotgun (WGS) entry which is preliminary data.</text>
</comment>
<name>A0A454CPL1_VIBHA</name>
<dbReference type="GO" id="GO:0032259">
    <property type="term" value="P:methylation"/>
    <property type="evidence" value="ECO:0007669"/>
    <property type="project" value="UniProtKB-KW"/>
</dbReference>
<gene>
    <name evidence="1" type="ORF">VCHENC02_5758</name>
</gene>
<evidence type="ECO:0000313" key="1">
    <source>
        <dbReference type="EMBL" id="EKM28333.1"/>
    </source>
</evidence>
<feature type="non-terminal residue" evidence="1">
    <location>
        <position position="80"/>
    </location>
</feature>
<evidence type="ECO:0000313" key="2">
    <source>
        <dbReference type="Proteomes" id="UP000008367"/>
    </source>
</evidence>
<dbReference type="EMBL" id="AJSR01002576">
    <property type="protein sequence ID" value="EKM28333.1"/>
    <property type="molecule type" value="Genomic_DNA"/>
</dbReference>
<proteinExistence type="predicted"/>
<dbReference type="AlphaFoldDB" id="A0A454CPL1"/>
<reference evidence="1 2" key="1">
    <citation type="submission" date="2012-10" db="EMBL/GenBank/DDBJ databases">
        <title>Genome sequence of Vibrio Cholerae HENC-02.</title>
        <authorList>
            <person name="Eppinger M."/>
            <person name="Hasan N.A."/>
            <person name="Sengamalay N."/>
            <person name="Hine E."/>
            <person name="Su Q."/>
            <person name="Daugherty S.C."/>
            <person name="Young S."/>
            <person name="Sadzewicz L."/>
            <person name="Tallon L."/>
            <person name="Cebula T.A."/>
            <person name="Ravel J."/>
            <person name="Colwell R.R."/>
        </authorList>
    </citation>
    <scope>NUCLEOTIDE SEQUENCE [LARGE SCALE GENOMIC DNA]</scope>
    <source>
        <strain evidence="1 2">HENC-02</strain>
    </source>
</reference>
<protein>
    <submittedName>
        <fullName evidence="1">Putative SAM-dependent methyltransferase domain protein</fullName>
    </submittedName>
</protein>
<organism evidence="1 2">
    <name type="scientific">Vibrio harveyi</name>
    <name type="common">Beneckea harveyi</name>
    <dbReference type="NCBI Taxonomy" id="669"/>
    <lineage>
        <taxon>Bacteria</taxon>
        <taxon>Pseudomonadati</taxon>
        <taxon>Pseudomonadota</taxon>
        <taxon>Gammaproteobacteria</taxon>
        <taxon>Vibrionales</taxon>
        <taxon>Vibrionaceae</taxon>
        <taxon>Vibrio</taxon>
    </lineage>
</organism>
<keyword evidence="1" id="KW-0808">Transferase</keyword>
<dbReference type="SUPFAM" id="SSF53335">
    <property type="entry name" value="S-adenosyl-L-methionine-dependent methyltransferases"/>
    <property type="match status" value="1"/>
</dbReference>
<dbReference type="GO" id="GO:0008168">
    <property type="term" value="F:methyltransferase activity"/>
    <property type="evidence" value="ECO:0007669"/>
    <property type="project" value="UniProtKB-KW"/>
</dbReference>
<accession>A0A454CPL1</accession>
<keyword evidence="1" id="KW-0489">Methyltransferase</keyword>